<keyword evidence="4" id="KW-1185">Reference proteome</keyword>
<keyword evidence="2" id="KW-0472">Membrane</keyword>
<evidence type="ECO:0000256" key="1">
    <source>
        <dbReference type="SAM" id="MobiDB-lite"/>
    </source>
</evidence>
<evidence type="ECO:0000313" key="3">
    <source>
        <dbReference type="EMBL" id="KAK2945727.1"/>
    </source>
</evidence>
<gene>
    <name evidence="3" type="ORF">BLNAU_19340</name>
</gene>
<name>A0ABQ9X203_9EUKA</name>
<sequence length="145" mass="16264">MEDFNKLLKQFPTSSTISSTPPTAHWEHTVSDGGNRSNYILLSLWVVLQSVSIVLSITSLSRFNKNYVVLQQQDSSHALFMDDDSGSDSDDGHHALDRSSPPPLVEGDQEKRRREESNQARGGVTEHEETDNRGDSEEMEGQFEL</sequence>
<reference evidence="3 4" key="1">
    <citation type="journal article" date="2022" name="bioRxiv">
        <title>Genomics of Preaxostyla Flagellates Illuminates Evolutionary Transitions and the Path Towards Mitochondrial Loss.</title>
        <authorList>
            <person name="Novak L.V.F."/>
            <person name="Treitli S.C."/>
            <person name="Pyrih J."/>
            <person name="Halakuc P."/>
            <person name="Pipaliya S.V."/>
            <person name="Vacek V."/>
            <person name="Brzon O."/>
            <person name="Soukal P."/>
            <person name="Eme L."/>
            <person name="Dacks J.B."/>
            <person name="Karnkowska A."/>
            <person name="Elias M."/>
            <person name="Hampl V."/>
        </authorList>
    </citation>
    <scope>NUCLEOTIDE SEQUENCE [LARGE SCALE GENOMIC DNA]</scope>
    <source>
        <strain evidence="3">NAU3</strain>
        <tissue evidence="3">Gut</tissue>
    </source>
</reference>
<accession>A0ABQ9X203</accession>
<proteinExistence type="predicted"/>
<comment type="caution">
    <text evidence="3">The sequence shown here is derived from an EMBL/GenBank/DDBJ whole genome shotgun (WGS) entry which is preliminary data.</text>
</comment>
<feature type="region of interest" description="Disordered" evidence="1">
    <location>
        <begin position="79"/>
        <end position="145"/>
    </location>
</feature>
<keyword evidence="2" id="KW-1133">Transmembrane helix</keyword>
<organism evidence="3 4">
    <name type="scientific">Blattamonas nauphoetae</name>
    <dbReference type="NCBI Taxonomy" id="2049346"/>
    <lineage>
        <taxon>Eukaryota</taxon>
        <taxon>Metamonada</taxon>
        <taxon>Preaxostyla</taxon>
        <taxon>Oxymonadida</taxon>
        <taxon>Blattamonas</taxon>
    </lineage>
</organism>
<protein>
    <submittedName>
        <fullName evidence="3">Uncharacterized protein</fullName>
    </submittedName>
</protein>
<dbReference type="EMBL" id="JARBJD010000249">
    <property type="protein sequence ID" value="KAK2945727.1"/>
    <property type="molecule type" value="Genomic_DNA"/>
</dbReference>
<feature type="compositionally biased region" description="Basic and acidic residues" evidence="1">
    <location>
        <begin position="108"/>
        <end position="136"/>
    </location>
</feature>
<keyword evidence="2" id="KW-0812">Transmembrane</keyword>
<evidence type="ECO:0000256" key="2">
    <source>
        <dbReference type="SAM" id="Phobius"/>
    </source>
</evidence>
<evidence type="ECO:0000313" key="4">
    <source>
        <dbReference type="Proteomes" id="UP001281761"/>
    </source>
</evidence>
<feature type="transmembrane region" description="Helical" evidence="2">
    <location>
        <begin position="39"/>
        <end position="57"/>
    </location>
</feature>
<dbReference type="Proteomes" id="UP001281761">
    <property type="component" value="Unassembled WGS sequence"/>
</dbReference>